<organism evidence="6 7">
    <name type="scientific">Carpinus fangiana</name>
    <dbReference type="NCBI Taxonomy" id="176857"/>
    <lineage>
        <taxon>Eukaryota</taxon>
        <taxon>Viridiplantae</taxon>
        <taxon>Streptophyta</taxon>
        <taxon>Embryophyta</taxon>
        <taxon>Tracheophyta</taxon>
        <taxon>Spermatophyta</taxon>
        <taxon>Magnoliopsida</taxon>
        <taxon>eudicotyledons</taxon>
        <taxon>Gunneridae</taxon>
        <taxon>Pentapetalae</taxon>
        <taxon>rosids</taxon>
        <taxon>fabids</taxon>
        <taxon>Fagales</taxon>
        <taxon>Betulaceae</taxon>
        <taxon>Carpinus</taxon>
    </lineage>
</organism>
<dbReference type="OrthoDB" id="8062037at2759"/>
<dbReference type="GO" id="GO:0016567">
    <property type="term" value="P:protein ubiquitination"/>
    <property type="evidence" value="ECO:0007669"/>
    <property type="project" value="TreeGrafter"/>
</dbReference>
<evidence type="ECO:0000313" key="6">
    <source>
        <dbReference type="EMBL" id="KAE8077605.1"/>
    </source>
</evidence>
<dbReference type="EMBL" id="CM017326">
    <property type="protein sequence ID" value="KAE8077605.1"/>
    <property type="molecule type" value="Genomic_DNA"/>
</dbReference>
<evidence type="ECO:0000259" key="5">
    <source>
        <dbReference type="PROSITE" id="PS50089"/>
    </source>
</evidence>
<dbReference type="SUPFAM" id="SSF57850">
    <property type="entry name" value="RING/U-box"/>
    <property type="match status" value="1"/>
</dbReference>
<keyword evidence="7" id="KW-1185">Reference proteome</keyword>
<reference evidence="6 7" key="1">
    <citation type="submission" date="2019-06" db="EMBL/GenBank/DDBJ databases">
        <title>A chromosomal-level reference genome of Carpinus fangiana (Coryloideae, Betulaceae).</title>
        <authorList>
            <person name="Yang X."/>
            <person name="Wang Z."/>
            <person name="Zhang L."/>
            <person name="Hao G."/>
            <person name="Liu J."/>
            <person name="Yang Y."/>
        </authorList>
    </citation>
    <scope>NUCLEOTIDE SEQUENCE [LARGE SCALE GENOMIC DNA]</scope>
    <source>
        <strain evidence="6">Cfa_2016G</strain>
        <tissue evidence="6">Leaf</tissue>
    </source>
</reference>
<proteinExistence type="predicted"/>
<dbReference type="Pfam" id="PF13639">
    <property type="entry name" value="zf-RING_2"/>
    <property type="match status" value="1"/>
</dbReference>
<dbReference type="GO" id="GO:0061630">
    <property type="term" value="F:ubiquitin protein ligase activity"/>
    <property type="evidence" value="ECO:0007669"/>
    <property type="project" value="TreeGrafter"/>
</dbReference>
<dbReference type="GO" id="GO:0008270">
    <property type="term" value="F:zinc ion binding"/>
    <property type="evidence" value="ECO:0007669"/>
    <property type="project" value="UniProtKB-KW"/>
</dbReference>
<dbReference type="Gene3D" id="3.30.40.10">
    <property type="entry name" value="Zinc/RING finger domain, C3HC4 (zinc finger)"/>
    <property type="match status" value="1"/>
</dbReference>
<keyword evidence="3" id="KW-0862">Zinc</keyword>
<dbReference type="PANTHER" id="PTHR45969:SF81">
    <property type="entry name" value="OS08G0157400 PROTEIN"/>
    <property type="match status" value="1"/>
</dbReference>
<evidence type="ECO:0000256" key="3">
    <source>
        <dbReference type="ARBA" id="ARBA00022833"/>
    </source>
</evidence>
<keyword evidence="1" id="KW-0479">Metal-binding</keyword>
<dbReference type="SMART" id="SM00184">
    <property type="entry name" value="RING"/>
    <property type="match status" value="1"/>
</dbReference>
<dbReference type="AlphaFoldDB" id="A0A5N6REZ7"/>
<gene>
    <name evidence="6" type="ORF">FH972_016157</name>
</gene>
<dbReference type="InterPro" id="IPR013083">
    <property type="entry name" value="Znf_RING/FYVE/PHD"/>
</dbReference>
<protein>
    <recommendedName>
        <fullName evidence="5">RING-type domain-containing protein</fullName>
    </recommendedName>
</protein>
<dbReference type="InterPro" id="IPR001841">
    <property type="entry name" value="Znf_RING"/>
</dbReference>
<evidence type="ECO:0000256" key="4">
    <source>
        <dbReference type="PROSITE-ProRule" id="PRU00175"/>
    </source>
</evidence>
<feature type="domain" description="RING-type" evidence="5">
    <location>
        <begin position="92"/>
        <end position="135"/>
    </location>
</feature>
<evidence type="ECO:0000313" key="7">
    <source>
        <dbReference type="Proteomes" id="UP000327013"/>
    </source>
</evidence>
<dbReference type="PANTHER" id="PTHR45969">
    <property type="entry name" value="RING ZINC FINGER PROTEIN-RELATED"/>
    <property type="match status" value="1"/>
</dbReference>
<dbReference type="PROSITE" id="PS50089">
    <property type="entry name" value="ZF_RING_2"/>
    <property type="match status" value="1"/>
</dbReference>
<keyword evidence="2 4" id="KW-0863">Zinc-finger</keyword>
<name>A0A5N6REZ7_9ROSI</name>
<accession>A0A5N6REZ7</accession>
<evidence type="ECO:0000256" key="1">
    <source>
        <dbReference type="ARBA" id="ARBA00022723"/>
    </source>
</evidence>
<evidence type="ECO:0000256" key="2">
    <source>
        <dbReference type="ARBA" id="ARBA00022771"/>
    </source>
</evidence>
<sequence>MDHDRWSLISVRGRWMMETGGKVVFNYLRRSDDYDQPEDEDHRPSPSLVAVPFHVISESIKKKLPILQYVEFLKRRGSSACIAVADADDPVCVVCMNHMEASDEVRELCNCSHVFHVECLDLWIGQGQETCPLCRSKLLPVQKEQLQLEEDPWRMERMVYLFGEDFDFDVLPTQQ</sequence>
<dbReference type="Proteomes" id="UP000327013">
    <property type="component" value="Chromosome 6"/>
</dbReference>